<dbReference type="GO" id="GO:0046872">
    <property type="term" value="F:metal ion binding"/>
    <property type="evidence" value="ECO:0007669"/>
    <property type="project" value="UniProtKB-KW"/>
</dbReference>
<sequence>MSEPHEPIPQEMIDAITKTFVISHADDPDDRLARALVYNAGRLAWRMREAGLTTEYKTSVSDVVTAADRAAEGFVAGALRALRPDDGLLGEEGAASPSASGRVWVIDPVDGTYNFTTGSDYWCSALALVDGDPDEVADDRGGRLLLGAVHRPAMGYTWFGGPDHPTTRDDRRLTVPDVAAGDTCLGGYLRPADMTVPAVRDPWVACVEQFATWRMLGAASVDLGDVADGHTGCWLQASVKSWDWLPGKALVEGAGGVCRRVTAAGRQWSVAGAPTAVDAVVDTLTRHS</sequence>
<keyword evidence="1 4" id="KW-0479">Metal-binding</keyword>
<dbReference type="EMBL" id="PQNK01000012">
    <property type="protein sequence ID" value="RRO86177.1"/>
    <property type="molecule type" value="Genomic_DNA"/>
</dbReference>
<dbReference type="InterPro" id="IPR020583">
    <property type="entry name" value="Inositol_monoP_metal-BS"/>
</dbReference>
<dbReference type="GO" id="GO:0007165">
    <property type="term" value="P:signal transduction"/>
    <property type="evidence" value="ECO:0007669"/>
    <property type="project" value="TreeGrafter"/>
</dbReference>
<feature type="binding site" evidence="4">
    <location>
        <position position="107"/>
    </location>
    <ligand>
        <name>Mg(2+)</name>
        <dbReference type="ChEBI" id="CHEBI:18420"/>
        <label>1</label>
        <note>catalytic</note>
    </ligand>
</feature>
<protein>
    <submittedName>
        <fullName evidence="5">Inositol monophosphatase</fullName>
    </submittedName>
</protein>
<name>A0A3R8QM57_9CORY</name>
<dbReference type="RefSeq" id="WP_125173209.1">
    <property type="nucleotide sequence ID" value="NZ_JAPJOD010000025.1"/>
</dbReference>
<comment type="caution">
    <text evidence="5">The sequence shown here is derived from an EMBL/GenBank/DDBJ whole genome shotgun (WGS) entry which is preliminary data.</text>
</comment>
<dbReference type="InterPro" id="IPR000760">
    <property type="entry name" value="Inositol_monophosphatase-like"/>
</dbReference>
<dbReference type="PANTHER" id="PTHR20854">
    <property type="entry name" value="INOSITOL MONOPHOSPHATASE"/>
    <property type="match status" value="1"/>
</dbReference>
<dbReference type="GO" id="GO:0006020">
    <property type="term" value="P:inositol metabolic process"/>
    <property type="evidence" value="ECO:0007669"/>
    <property type="project" value="TreeGrafter"/>
</dbReference>
<evidence type="ECO:0000256" key="3">
    <source>
        <dbReference type="ARBA" id="ARBA00022842"/>
    </source>
</evidence>
<organism evidence="5 6">
    <name type="scientific">Corynebacterium bovis</name>
    <dbReference type="NCBI Taxonomy" id="36808"/>
    <lineage>
        <taxon>Bacteria</taxon>
        <taxon>Bacillati</taxon>
        <taxon>Actinomycetota</taxon>
        <taxon>Actinomycetes</taxon>
        <taxon>Mycobacteriales</taxon>
        <taxon>Corynebacteriaceae</taxon>
        <taxon>Corynebacterium</taxon>
    </lineage>
</organism>
<dbReference type="AlphaFoldDB" id="A0A3R8QM57"/>
<proteinExistence type="predicted"/>
<gene>
    <name evidence="5" type="ORF">CXF48_08050</name>
</gene>
<keyword evidence="2" id="KW-0378">Hydrolase</keyword>
<dbReference type="SUPFAM" id="SSF56655">
    <property type="entry name" value="Carbohydrate phosphatase"/>
    <property type="match status" value="1"/>
</dbReference>
<dbReference type="PANTHER" id="PTHR20854:SF4">
    <property type="entry name" value="INOSITOL-1-MONOPHOSPHATASE-RELATED"/>
    <property type="match status" value="1"/>
</dbReference>
<accession>A0A3R8QM57</accession>
<evidence type="ECO:0000313" key="6">
    <source>
        <dbReference type="Proteomes" id="UP000276526"/>
    </source>
</evidence>
<dbReference type="Proteomes" id="UP000276526">
    <property type="component" value="Unassembled WGS sequence"/>
</dbReference>
<dbReference type="Gene3D" id="3.40.190.80">
    <property type="match status" value="1"/>
</dbReference>
<reference evidence="5 6" key="1">
    <citation type="submission" date="2018-01" db="EMBL/GenBank/DDBJ databases">
        <title>Twenty Corynebacterium bovis Genomes.</title>
        <authorList>
            <person name="Gulvik C.A."/>
        </authorList>
    </citation>
    <scope>NUCLEOTIDE SEQUENCE [LARGE SCALE GENOMIC DNA]</scope>
    <source>
        <strain evidence="5 6">F6900</strain>
    </source>
</reference>
<dbReference type="PROSITE" id="PS00629">
    <property type="entry name" value="IMP_1"/>
    <property type="match status" value="1"/>
</dbReference>
<dbReference type="CDD" id="cd01637">
    <property type="entry name" value="IMPase_like"/>
    <property type="match status" value="1"/>
</dbReference>
<evidence type="ECO:0000256" key="2">
    <source>
        <dbReference type="ARBA" id="ARBA00022801"/>
    </source>
</evidence>
<keyword evidence="3 4" id="KW-0460">Magnesium</keyword>
<feature type="binding site" evidence="4">
    <location>
        <position position="91"/>
    </location>
    <ligand>
        <name>Mg(2+)</name>
        <dbReference type="ChEBI" id="CHEBI:18420"/>
        <label>1</label>
        <note>catalytic</note>
    </ligand>
</feature>
<dbReference type="GO" id="GO:0008934">
    <property type="term" value="F:inositol monophosphate 1-phosphatase activity"/>
    <property type="evidence" value="ECO:0007669"/>
    <property type="project" value="TreeGrafter"/>
</dbReference>
<dbReference type="Pfam" id="PF00459">
    <property type="entry name" value="Inositol_P"/>
    <property type="match status" value="1"/>
</dbReference>
<dbReference type="Gene3D" id="3.30.540.10">
    <property type="entry name" value="Fructose-1,6-Bisphosphatase, subunit A, domain 1"/>
    <property type="match status" value="1"/>
</dbReference>
<feature type="binding site" evidence="4">
    <location>
        <position position="243"/>
    </location>
    <ligand>
        <name>Mg(2+)</name>
        <dbReference type="ChEBI" id="CHEBI:18420"/>
        <label>1</label>
        <note>catalytic</note>
    </ligand>
</feature>
<evidence type="ECO:0000256" key="1">
    <source>
        <dbReference type="ARBA" id="ARBA00022723"/>
    </source>
</evidence>
<comment type="cofactor">
    <cofactor evidence="4">
        <name>Mg(2+)</name>
        <dbReference type="ChEBI" id="CHEBI:18420"/>
    </cofactor>
</comment>
<dbReference type="PRINTS" id="PR00377">
    <property type="entry name" value="IMPHPHTASES"/>
</dbReference>
<evidence type="ECO:0000313" key="5">
    <source>
        <dbReference type="EMBL" id="RRO86177.1"/>
    </source>
</evidence>
<evidence type="ECO:0000256" key="4">
    <source>
        <dbReference type="PIRSR" id="PIRSR600760-2"/>
    </source>
</evidence>
<feature type="binding site" evidence="4">
    <location>
        <position position="110"/>
    </location>
    <ligand>
        <name>Mg(2+)</name>
        <dbReference type="ChEBI" id="CHEBI:18420"/>
        <label>1</label>
        <note>catalytic</note>
    </ligand>
</feature>